<accession>A0ABY3WIA6</accession>
<reference evidence="1 2" key="1">
    <citation type="submission" date="2021-03" db="EMBL/GenBank/DDBJ databases">
        <title>Complete genome of Streptomyces formicae strain 1H-GS9 (DSM 100524).</title>
        <authorList>
            <person name="Atanasov K.E."/>
            <person name="Altabella T."/>
            <person name="Ferrer A."/>
        </authorList>
    </citation>
    <scope>NUCLEOTIDE SEQUENCE [LARGE SCALE GENOMIC DNA]</scope>
    <source>
        <strain evidence="1 2">1H-GS9</strain>
    </source>
</reference>
<dbReference type="Proteomes" id="UP000828924">
    <property type="component" value="Chromosome"/>
</dbReference>
<organism evidence="1 2">
    <name type="scientific">Streptomyces formicae</name>
    <dbReference type="NCBI Taxonomy" id="1616117"/>
    <lineage>
        <taxon>Bacteria</taxon>
        <taxon>Bacillati</taxon>
        <taxon>Actinomycetota</taxon>
        <taxon>Actinomycetes</taxon>
        <taxon>Kitasatosporales</taxon>
        <taxon>Streptomycetaceae</taxon>
        <taxon>Streptomyces</taxon>
    </lineage>
</organism>
<dbReference type="EMBL" id="CP071872">
    <property type="protein sequence ID" value="UNM12313.1"/>
    <property type="molecule type" value="Genomic_DNA"/>
</dbReference>
<keyword evidence="2" id="KW-1185">Reference proteome</keyword>
<proteinExistence type="predicted"/>
<protein>
    <recommendedName>
        <fullName evidence="3">DUF1330 domain-containing protein</fullName>
    </recommendedName>
</protein>
<gene>
    <name evidence="1" type="ORF">J4032_12910</name>
</gene>
<name>A0ABY3WIA6_9ACTN</name>
<evidence type="ECO:0000313" key="1">
    <source>
        <dbReference type="EMBL" id="UNM12313.1"/>
    </source>
</evidence>
<evidence type="ECO:0000313" key="2">
    <source>
        <dbReference type="Proteomes" id="UP000828924"/>
    </source>
</evidence>
<sequence>MSADREWFAVGAVEFSNLEEARLYAEGHASQTDRAVDIYRYTRVRVACLKREITVKEMDVSQVPPEV</sequence>
<evidence type="ECO:0008006" key="3">
    <source>
        <dbReference type="Google" id="ProtNLM"/>
    </source>
</evidence>
<dbReference type="RefSeq" id="WP_242330921.1">
    <property type="nucleotide sequence ID" value="NZ_CP071872.1"/>
</dbReference>